<keyword evidence="15" id="KW-0349">Heme</keyword>
<dbReference type="EC" id="7.1.1.9" evidence="17"/>
<feature type="transmembrane region" description="Helical" evidence="18">
    <location>
        <begin position="87"/>
        <end position="106"/>
    </location>
</feature>
<evidence type="ECO:0000313" key="22">
    <source>
        <dbReference type="EMBL" id="MDQ0253855.1"/>
    </source>
</evidence>
<dbReference type="Pfam" id="PF00116">
    <property type="entry name" value="COX2"/>
    <property type="match status" value="1"/>
</dbReference>
<dbReference type="PROSITE" id="PS51257">
    <property type="entry name" value="PROKAR_LIPOPROTEIN"/>
    <property type="match status" value="1"/>
</dbReference>
<dbReference type="PANTHER" id="PTHR22888">
    <property type="entry name" value="CYTOCHROME C OXIDASE, SUBUNIT II"/>
    <property type="match status" value="1"/>
</dbReference>
<dbReference type="InterPro" id="IPR008972">
    <property type="entry name" value="Cupredoxin"/>
</dbReference>
<sequence>MKYLWRLLPFTFILLIVGCGQQNLSALDPQGPVADMQFSLIRLSLYIMIFVIVVVFALYLIVLFKFRERPGDTHIPKQVHGNKALEVIWTTIPIILLLILAIPNVMATFELAEIDDSEGAITIRAHAHLFWWEFEYPDHDIIAGQEMYIPTNTRINIELESSDVIHAFWVPALAGKQDNVPGITNTMWLEAPNEGVYLGKCAELCGPAHWQMDFKVIAVDPDTFETWAANMAEVPYEEGEITEYAVEGRAIFEANCLSCHAIGNEGGNFGPNLTNFGERTVYAGYMEATDENLENFIRDPQEWKPGNNMPAFSDMPQEDMDALIEYLKSLKVLD</sequence>
<dbReference type="Pfam" id="PF00034">
    <property type="entry name" value="Cytochrom_C"/>
    <property type="match status" value="1"/>
</dbReference>
<evidence type="ECO:0000256" key="10">
    <source>
        <dbReference type="ARBA" id="ARBA00023004"/>
    </source>
</evidence>
<dbReference type="PROSITE" id="PS50999">
    <property type="entry name" value="COX2_TM"/>
    <property type="match status" value="1"/>
</dbReference>
<evidence type="ECO:0000256" key="3">
    <source>
        <dbReference type="ARBA" id="ARBA00022448"/>
    </source>
</evidence>
<keyword evidence="4 16" id="KW-0679">Respiratory chain</keyword>
<dbReference type="InterPro" id="IPR045187">
    <property type="entry name" value="CcO_II"/>
</dbReference>
<evidence type="ECO:0000256" key="5">
    <source>
        <dbReference type="ARBA" id="ARBA00022692"/>
    </source>
</evidence>
<evidence type="ECO:0000256" key="6">
    <source>
        <dbReference type="ARBA" id="ARBA00022723"/>
    </source>
</evidence>
<protein>
    <recommendedName>
        <fullName evidence="17">Cytochrome c oxidase subunit 2</fullName>
        <ecNumber evidence="17">7.1.1.9</ecNumber>
    </recommendedName>
</protein>
<keyword evidence="11 17" id="KW-0186">Copper</keyword>
<dbReference type="PANTHER" id="PTHR22888:SF10">
    <property type="entry name" value="CYTOCHROME C OXIDASE SUBUNIT 2"/>
    <property type="match status" value="1"/>
</dbReference>
<evidence type="ECO:0000256" key="13">
    <source>
        <dbReference type="ARBA" id="ARBA00024688"/>
    </source>
</evidence>
<evidence type="ECO:0000256" key="14">
    <source>
        <dbReference type="ARBA" id="ARBA00047816"/>
    </source>
</evidence>
<keyword evidence="5 16" id="KW-0812">Transmembrane</keyword>
<dbReference type="Pfam" id="PF02790">
    <property type="entry name" value="COX2_TM"/>
    <property type="match status" value="1"/>
</dbReference>
<keyword evidence="7" id="KW-1278">Translocase</keyword>
<dbReference type="Proteomes" id="UP001230005">
    <property type="component" value="Unassembled WGS sequence"/>
</dbReference>
<name>A0ABT9ZUN5_9BACI</name>
<evidence type="ECO:0000256" key="15">
    <source>
        <dbReference type="PROSITE-ProRule" id="PRU00433"/>
    </source>
</evidence>
<evidence type="ECO:0000256" key="12">
    <source>
        <dbReference type="ARBA" id="ARBA00023136"/>
    </source>
</evidence>
<gene>
    <name evidence="22" type="ORF">J2S74_001227</name>
</gene>
<dbReference type="InterPro" id="IPR002429">
    <property type="entry name" value="CcO_II-like_C"/>
</dbReference>
<dbReference type="InterPro" id="IPR011759">
    <property type="entry name" value="Cyt_c_oxidase_su2_TM_dom"/>
</dbReference>
<accession>A0ABT9ZUN5</accession>
<keyword evidence="23" id="KW-1185">Reference proteome</keyword>
<dbReference type="InterPro" id="IPR009056">
    <property type="entry name" value="Cyt_c-like_dom"/>
</dbReference>
<evidence type="ECO:0000256" key="11">
    <source>
        <dbReference type="ARBA" id="ARBA00023008"/>
    </source>
</evidence>
<evidence type="ECO:0000256" key="17">
    <source>
        <dbReference type="RuleBase" id="RU004024"/>
    </source>
</evidence>
<organism evidence="22 23">
    <name type="scientific">Evansella vedderi</name>
    <dbReference type="NCBI Taxonomy" id="38282"/>
    <lineage>
        <taxon>Bacteria</taxon>
        <taxon>Bacillati</taxon>
        <taxon>Bacillota</taxon>
        <taxon>Bacilli</taxon>
        <taxon>Bacillales</taxon>
        <taxon>Bacillaceae</taxon>
        <taxon>Evansella</taxon>
    </lineage>
</organism>
<dbReference type="Gene3D" id="1.10.287.90">
    <property type="match status" value="1"/>
</dbReference>
<dbReference type="InterPro" id="IPR014222">
    <property type="entry name" value="Cyt_c_oxidase_su2"/>
</dbReference>
<evidence type="ECO:0000313" key="23">
    <source>
        <dbReference type="Proteomes" id="UP001230005"/>
    </source>
</evidence>
<evidence type="ECO:0000259" key="21">
    <source>
        <dbReference type="PROSITE" id="PS51007"/>
    </source>
</evidence>
<keyword evidence="6 15" id="KW-0479">Metal-binding</keyword>
<evidence type="ECO:0000256" key="8">
    <source>
        <dbReference type="ARBA" id="ARBA00022982"/>
    </source>
</evidence>
<dbReference type="PROSITE" id="PS50857">
    <property type="entry name" value="COX2_CUA"/>
    <property type="match status" value="1"/>
</dbReference>
<evidence type="ECO:0000256" key="18">
    <source>
        <dbReference type="SAM" id="Phobius"/>
    </source>
</evidence>
<dbReference type="SUPFAM" id="SSF81464">
    <property type="entry name" value="Cytochrome c oxidase subunit II-like, transmembrane region"/>
    <property type="match status" value="1"/>
</dbReference>
<keyword evidence="9 18" id="KW-1133">Transmembrane helix</keyword>
<feature type="domain" description="Cytochrome c" evidence="21">
    <location>
        <begin position="243"/>
        <end position="331"/>
    </location>
</feature>
<feature type="domain" description="Cytochrome oxidase subunit II copper A binding" evidence="19">
    <location>
        <begin position="118"/>
        <end position="230"/>
    </location>
</feature>
<dbReference type="RefSeq" id="WP_307323042.1">
    <property type="nucleotide sequence ID" value="NZ_JAUSUG010000003.1"/>
</dbReference>
<dbReference type="InterPro" id="IPR001505">
    <property type="entry name" value="Copper_CuA"/>
</dbReference>
<comment type="cofactor">
    <cofactor evidence="17">
        <name>Cu cation</name>
        <dbReference type="ChEBI" id="CHEBI:23378"/>
    </cofactor>
    <text evidence="17">Binds a copper A center.</text>
</comment>
<evidence type="ECO:0000256" key="7">
    <source>
        <dbReference type="ARBA" id="ARBA00022967"/>
    </source>
</evidence>
<evidence type="ECO:0000256" key="1">
    <source>
        <dbReference type="ARBA" id="ARBA00004141"/>
    </source>
</evidence>
<proteinExistence type="inferred from homology"/>
<comment type="function">
    <text evidence="13 17">Subunits I and II form the functional core of the enzyme complex. Electrons originating in cytochrome c are transferred via heme a and Cu(A) to the binuclear center formed by heme a3 and Cu(B).</text>
</comment>
<dbReference type="PROSITE" id="PS51007">
    <property type="entry name" value="CYTC"/>
    <property type="match status" value="1"/>
</dbReference>
<comment type="subcellular location">
    <subcellularLocation>
        <location evidence="16">Cell membrane</location>
        <topology evidence="16">Multi-pass membrane protein</topology>
    </subcellularLocation>
    <subcellularLocation>
        <location evidence="1">Membrane</location>
        <topology evidence="1">Multi-pass membrane protein</topology>
    </subcellularLocation>
</comment>
<evidence type="ECO:0000256" key="4">
    <source>
        <dbReference type="ARBA" id="ARBA00022660"/>
    </source>
</evidence>
<reference evidence="22 23" key="1">
    <citation type="submission" date="2023-07" db="EMBL/GenBank/DDBJ databases">
        <title>Genomic Encyclopedia of Type Strains, Phase IV (KMG-IV): sequencing the most valuable type-strain genomes for metagenomic binning, comparative biology and taxonomic classification.</title>
        <authorList>
            <person name="Goeker M."/>
        </authorList>
    </citation>
    <scope>NUCLEOTIDE SEQUENCE [LARGE SCALE GENOMIC DNA]</scope>
    <source>
        <strain evidence="22 23">DSM 9768</strain>
    </source>
</reference>
<keyword evidence="8 16" id="KW-0249">Electron transport</keyword>
<dbReference type="PROSITE" id="PS00078">
    <property type="entry name" value="COX2"/>
    <property type="match status" value="1"/>
</dbReference>
<comment type="catalytic activity">
    <reaction evidence="14 17">
        <text>4 Fe(II)-[cytochrome c] + O2 + 8 H(+)(in) = 4 Fe(III)-[cytochrome c] + 2 H2O + 4 H(+)(out)</text>
        <dbReference type="Rhea" id="RHEA:11436"/>
        <dbReference type="Rhea" id="RHEA-COMP:10350"/>
        <dbReference type="Rhea" id="RHEA-COMP:14399"/>
        <dbReference type="ChEBI" id="CHEBI:15377"/>
        <dbReference type="ChEBI" id="CHEBI:15378"/>
        <dbReference type="ChEBI" id="CHEBI:15379"/>
        <dbReference type="ChEBI" id="CHEBI:29033"/>
        <dbReference type="ChEBI" id="CHEBI:29034"/>
        <dbReference type="EC" id="7.1.1.9"/>
    </reaction>
</comment>
<evidence type="ECO:0000259" key="19">
    <source>
        <dbReference type="PROSITE" id="PS50857"/>
    </source>
</evidence>
<comment type="similarity">
    <text evidence="2 16">Belongs to the cytochrome c oxidase subunit 2 family.</text>
</comment>
<evidence type="ECO:0000259" key="20">
    <source>
        <dbReference type="PROSITE" id="PS50999"/>
    </source>
</evidence>
<dbReference type="Gene3D" id="2.60.40.420">
    <property type="entry name" value="Cupredoxins - blue copper proteins"/>
    <property type="match status" value="1"/>
</dbReference>
<comment type="caution">
    <text evidence="22">The sequence shown here is derived from an EMBL/GenBank/DDBJ whole genome shotgun (WGS) entry which is preliminary data.</text>
</comment>
<keyword evidence="3 16" id="KW-0813">Transport</keyword>
<dbReference type="SUPFAM" id="SSF49503">
    <property type="entry name" value="Cupredoxins"/>
    <property type="match status" value="1"/>
</dbReference>
<evidence type="ECO:0000256" key="9">
    <source>
        <dbReference type="ARBA" id="ARBA00022989"/>
    </source>
</evidence>
<evidence type="ECO:0000256" key="16">
    <source>
        <dbReference type="RuleBase" id="RU000456"/>
    </source>
</evidence>
<feature type="transmembrane region" description="Helical" evidence="18">
    <location>
        <begin position="45"/>
        <end position="66"/>
    </location>
</feature>
<dbReference type="NCBIfam" id="TIGR02866">
    <property type="entry name" value="CoxB"/>
    <property type="match status" value="1"/>
</dbReference>
<keyword evidence="12 18" id="KW-0472">Membrane</keyword>
<evidence type="ECO:0000256" key="2">
    <source>
        <dbReference type="ARBA" id="ARBA00007866"/>
    </source>
</evidence>
<dbReference type="InterPro" id="IPR036257">
    <property type="entry name" value="Cyt_c_oxidase_su2_TM_sf"/>
</dbReference>
<dbReference type="EMBL" id="JAUSUG010000003">
    <property type="protein sequence ID" value="MDQ0253855.1"/>
    <property type="molecule type" value="Genomic_DNA"/>
</dbReference>
<keyword evidence="10 15" id="KW-0408">Iron</keyword>
<feature type="domain" description="Cytochrome oxidase subunit II transmembrane region profile" evidence="20">
    <location>
        <begin position="18"/>
        <end position="115"/>
    </location>
</feature>